<keyword evidence="2" id="KW-0067">ATP-binding</keyword>
<evidence type="ECO:0000313" key="6">
    <source>
        <dbReference type="Proteomes" id="UP000199073"/>
    </source>
</evidence>
<name>A0A1H0UL50_9BACT</name>
<evidence type="ECO:0000256" key="1">
    <source>
        <dbReference type="ARBA" id="ARBA00022741"/>
    </source>
</evidence>
<dbReference type="Pfam" id="PF02568">
    <property type="entry name" value="ThiI"/>
    <property type="match status" value="1"/>
</dbReference>
<dbReference type="PANTHER" id="PTHR11933">
    <property type="entry name" value="TRNA 5-METHYLAMINOMETHYL-2-THIOURIDYLATE -METHYLTRANSFERASE"/>
    <property type="match status" value="1"/>
</dbReference>
<dbReference type="InterPro" id="IPR014729">
    <property type="entry name" value="Rossmann-like_a/b/a_fold"/>
</dbReference>
<evidence type="ECO:0000256" key="2">
    <source>
        <dbReference type="ARBA" id="ARBA00022840"/>
    </source>
</evidence>
<dbReference type="GO" id="GO:0004810">
    <property type="term" value="F:CCA tRNA nucleotidyltransferase activity"/>
    <property type="evidence" value="ECO:0007669"/>
    <property type="project" value="InterPro"/>
</dbReference>
<evidence type="ECO:0000259" key="4">
    <source>
        <dbReference type="Pfam" id="PF18297"/>
    </source>
</evidence>
<dbReference type="Gene3D" id="3.40.50.620">
    <property type="entry name" value="HUPs"/>
    <property type="match status" value="1"/>
</dbReference>
<dbReference type="InterPro" id="IPR059101">
    <property type="entry name" value="NFACT-R_2"/>
</dbReference>
<dbReference type="Pfam" id="PF18297">
    <property type="entry name" value="NFACT-R_2"/>
    <property type="match status" value="1"/>
</dbReference>
<dbReference type="EMBL" id="FNJI01000033">
    <property type="protein sequence ID" value="SDP66780.1"/>
    <property type="molecule type" value="Genomic_DNA"/>
</dbReference>
<evidence type="ECO:0000259" key="3">
    <source>
        <dbReference type="Pfam" id="PF02568"/>
    </source>
</evidence>
<dbReference type="SUPFAM" id="SSF52402">
    <property type="entry name" value="Adenine nucleotide alpha hydrolases-like"/>
    <property type="match status" value="1"/>
</dbReference>
<feature type="domain" description="NFACT protein RNA binding" evidence="4">
    <location>
        <begin position="236"/>
        <end position="345"/>
    </location>
</feature>
<dbReference type="InterPro" id="IPR020536">
    <property type="entry name" value="ThiI_AANH"/>
</dbReference>
<dbReference type="PANTHER" id="PTHR11933:SF6">
    <property type="entry name" value="THIL AANH DOMAIN-CONTAINING PROTEIN"/>
    <property type="match status" value="1"/>
</dbReference>
<reference evidence="5 6" key="1">
    <citation type="submission" date="2016-10" db="EMBL/GenBank/DDBJ databases">
        <authorList>
            <person name="de Groot N.N."/>
        </authorList>
    </citation>
    <scope>NUCLEOTIDE SEQUENCE [LARGE SCALE GENOMIC DNA]</scope>
    <source>
        <strain evidence="5 6">DSM 12130</strain>
    </source>
</reference>
<dbReference type="GO" id="GO:0005524">
    <property type="term" value="F:ATP binding"/>
    <property type="evidence" value="ECO:0007669"/>
    <property type="project" value="UniProtKB-KW"/>
</dbReference>
<dbReference type="RefSeq" id="WP_092225385.1">
    <property type="nucleotide sequence ID" value="NZ_FNJI01000033.1"/>
</dbReference>
<dbReference type="Proteomes" id="UP000199073">
    <property type="component" value="Unassembled WGS sequence"/>
</dbReference>
<keyword evidence="6" id="KW-1185">Reference proteome</keyword>
<dbReference type="STRING" id="91360.SAMN05660330_03612"/>
<protein>
    <submittedName>
        <fullName evidence="5">Uncharacterized protein</fullName>
    </submittedName>
</protein>
<organism evidence="5 6">
    <name type="scientific">Desulforhopalus singaporensis</name>
    <dbReference type="NCBI Taxonomy" id="91360"/>
    <lineage>
        <taxon>Bacteria</taxon>
        <taxon>Pseudomonadati</taxon>
        <taxon>Thermodesulfobacteriota</taxon>
        <taxon>Desulfobulbia</taxon>
        <taxon>Desulfobulbales</taxon>
        <taxon>Desulfocapsaceae</taxon>
        <taxon>Desulforhopalus</taxon>
    </lineage>
</organism>
<keyword evidence="1" id="KW-0547">Nucleotide-binding</keyword>
<gene>
    <name evidence="5" type="ORF">SAMN05660330_03612</name>
</gene>
<dbReference type="OrthoDB" id="9781887at2"/>
<evidence type="ECO:0000313" key="5">
    <source>
        <dbReference type="EMBL" id="SDP66780.1"/>
    </source>
</evidence>
<feature type="domain" description="Thil AANH" evidence="3">
    <location>
        <begin position="5"/>
        <end position="149"/>
    </location>
</feature>
<proteinExistence type="predicted"/>
<dbReference type="AlphaFoldDB" id="A0A1H0UL50"/>
<sequence>MKKVKALSLFSGGLDSILATRLIMEQEIEVEAVQFVTPFFNYDILEDLASHKSRMKEKYGITVYVEDISPGYLDMLHHPDHGFGKNFNPCIDCKIMMFKRAKELLAERNAHFLVSGEVLGQRPMSQRRDTMNVIERDSGTRNLLLRPLCAQLMSETEPEIRGWVDRSKLLRMSGRGRSAQIALAKRFGITDYPSPAGGCILADPILSRRIKQLYLGESVLDGAQINVADIRILLVGRQLMLPKGGWLVLGRDEKENDRLERLAGDQDALLLMEDWPGPAAVLKKAAGYGDRQQLECDLQLAASLVVRYGRKLPEGASSREVTLRLEGVKRKIVARPIGGEQFRKWVLQ</sequence>
<accession>A0A1H0UL50</accession>